<protein>
    <submittedName>
        <fullName evidence="3">SusE domain-containing protein</fullName>
    </submittedName>
</protein>
<evidence type="ECO:0000259" key="2">
    <source>
        <dbReference type="Pfam" id="PF26123"/>
    </source>
</evidence>
<comment type="caution">
    <text evidence="3">The sequence shown here is derived from an EMBL/GenBank/DDBJ whole genome shotgun (WGS) entry which is preliminary data.</text>
</comment>
<evidence type="ECO:0000313" key="3">
    <source>
        <dbReference type="EMBL" id="MCW9709111.1"/>
    </source>
</evidence>
<feature type="domain" description="SusE outer membrane protein" evidence="1">
    <location>
        <begin position="25"/>
        <end position="130"/>
    </location>
</feature>
<dbReference type="PROSITE" id="PS51257">
    <property type="entry name" value="PROKAR_LIPOPROTEIN"/>
    <property type="match status" value="1"/>
</dbReference>
<dbReference type="CDD" id="cd12956">
    <property type="entry name" value="CBM_SusE-F_like"/>
    <property type="match status" value="1"/>
</dbReference>
<evidence type="ECO:0000259" key="1">
    <source>
        <dbReference type="Pfam" id="PF14292"/>
    </source>
</evidence>
<reference evidence="3 4" key="1">
    <citation type="submission" date="2021-03" db="EMBL/GenBank/DDBJ databases">
        <title>Aliifodinibius sp. nov., a new bacterium isolated from saline soil.</title>
        <authorList>
            <person name="Galisteo C."/>
            <person name="De La Haba R."/>
            <person name="Sanchez-Porro C."/>
            <person name="Ventosa A."/>
        </authorList>
    </citation>
    <scope>NUCLEOTIDE SEQUENCE [LARGE SCALE GENOMIC DNA]</scope>
    <source>
        <strain evidence="3 4">1BSP15-2V2</strain>
    </source>
</reference>
<accession>A0ABT3PTC0</accession>
<dbReference type="Pfam" id="PF26123">
    <property type="entry name" value="DUF8037"/>
    <property type="match status" value="1"/>
</dbReference>
<name>A0ABT3PTC0_9BACT</name>
<sequence>MKKLRTPFIVLLSLFTIVACDKEEMGPVISSEPGSPAITAPESGQGYTLTEETAEDTLMTITWTEPDYGFAAPVTYSIEMGLTNGDFADSTEIGTTTESSYALTVSGMNNRLISAGFAANQQITVPVRVRAMVNDSVQQEISEPASYTFTPYLVEVEYPEIYVPGGYQAASGYMTDWEPADAPALYSFEDDDFYEGYVYIANAGAAFKFTAERNWNNGDWGDTGADGTLDAGGDNIIAETAGYYKMDVDLSNLTYSLTNTDWGVIGDATAGEWDADQDMTYNPDTKVWTITTDLTAGEMKFRANDAWDLNYGDAEGDGTLEAGADNIAVEEAGNYTVELNLSEVPYTYSLTQN</sequence>
<evidence type="ECO:0000313" key="4">
    <source>
        <dbReference type="Proteomes" id="UP001207918"/>
    </source>
</evidence>
<keyword evidence="4" id="KW-1185">Reference proteome</keyword>
<feature type="domain" description="DUF8037" evidence="2">
    <location>
        <begin position="160"/>
        <end position="258"/>
    </location>
</feature>
<dbReference type="CDD" id="cd12967">
    <property type="entry name" value="CBM_SusE-F_like_u1"/>
    <property type="match status" value="1"/>
</dbReference>
<dbReference type="Gene3D" id="2.60.40.3620">
    <property type="match status" value="2"/>
</dbReference>
<organism evidence="3 4">
    <name type="scientific">Fodinibius salsisoli</name>
    <dbReference type="NCBI Taxonomy" id="2820877"/>
    <lineage>
        <taxon>Bacteria</taxon>
        <taxon>Pseudomonadati</taxon>
        <taxon>Balneolota</taxon>
        <taxon>Balneolia</taxon>
        <taxon>Balneolales</taxon>
        <taxon>Balneolaceae</taxon>
        <taxon>Fodinibius</taxon>
    </lineage>
</organism>
<dbReference type="Proteomes" id="UP001207918">
    <property type="component" value="Unassembled WGS sequence"/>
</dbReference>
<proteinExistence type="predicted"/>
<dbReference type="RefSeq" id="WP_265767981.1">
    <property type="nucleotide sequence ID" value="NZ_JAGGJA010000022.1"/>
</dbReference>
<dbReference type="Pfam" id="PF14292">
    <property type="entry name" value="SusE"/>
    <property type="match status" value="1"/>
</dbReference>
<gene>
    <name evidence="3" type="ORF">J6I44_19780</name>
</gene>
<dbReference type="InterPro" id="IPR025970">
    <property type="entry name" value="SusE"/>
</dbReference>
<dbReference type="InterPro" id="IPR058350">
    <property type="entry name" value="DUF8037"/>
</dbReference>
<dbReference type="EMBL" id="JAGGJA010000022">
    <property type="protein sequence ID" value="MCW9709111.1"/>
    <property type="molecule type" value="Genomic_DNA"/>
</dbReference>